<dbReference type="Pfam" id="PF00501">
    <property type="entry name" value="AMP-binding"/>
    <property type="match status" value="1"/>
</dbReference>
<reference evidence="14" key="2">
    <citation type="journal article" date="2021" name="PeerJ">
        <title>Extensive microbial diversity within the chicken gut microbiome revealed by metagenomics and culture.</title>
        <authorList>
            <person name="Gilroy R."/>
            <person name="Ravi A."/>
            <person name="Getino M."/>
            <person name="Pursley I."/>
            <person name="Horton D.L."/>
            <person name="Alikhan N.F."/>
            <person name="Baker D."/>
            <person name="Gharbi K."/>
            <person name="Hall N."/>
            <person name="Watson M."/>
            <person name="Adriaenssens E.M."/>
            <person name="Foster-Nyarko E."/>
            <person name="Jarju S."/>
            <person name="Secka A."/>
            <person name="Antonio M."/>
            <person name="Oren A."/>
            <person name="Chaudhuri R.R."/>
            <person name="La Ragione R."/>
            <person name="Hildebrand F."/>
            <person name="Pallen M.J."/>
        </authorList>
    </citation>
    <scope>NUCLEOTIDE SEQUENCE</scope>
    <source>
        <strain evidence="14">B3-4054</strain>
    </source>
</reference>
<evidence type="ECO:0000256" key="1">
    <source>
        <dbReference type="ARBA" id="ARBA00011245"/>
    </source>
</evidence>
<evidence type="ECO:0000256" key="3">
    <source>
        <dbReference type="ARBA" id="ARBA00022553"/>
    </source>
</evidence>
<feature type="domain" description="AMP-dependent ligase C-terminal" evidence="13">
    <location>
        <begin position="334"/>
        <end position="432"/>
    </location>
</feature>
<dbReference type="EMBL" id="JADIMS010000101">
    <property type="protein sequence ID" value="MBO8450560.1"/>
    <property type="molecule type" value="Genomic_DNA"/>
</dbReference>
<evidence type="ECO:0000256" key="6">
    <source>
        <dbReference type="ARBA" id="ARBA00060591"/>
    </source>
</evidence>
<comment type="pathway">
    <text evidence="6 11">Aromatic compound metabolism; phenylacetate degradation.</text>
</comment>
<accession>A0A9D9EPY2</accession>
<dbReference type="PIRSF" id="PIRSF006444">
    <property type="entry name" value="PaaK"/>
    <property type="match status" value="1"/>
</dbReference>
<dbReference type="GO" id="GO:0000166">
    <property type="term" value="F:nucleotide binding"/>
    <property type="evidence" value="ECO:0007669"/>
    <property type="project" value="UniProtKB-KW"/>
</dbReference>
<proteinExistence type="inferred from homology"/>
<evidence type="ECO:0000313" key="15">
    <source>
        <dbReference type="Proteomes" id="UP000823616"/>
    </source>
</evidence>
<comment type="subunit">
    <text evidence="1">Monomer.</text>
</comment>
<dbReference type="FunFam" id="3.40.50.12780:FF:000016">
    <property type="entry name" value="Phenylacetate-coenzyme A ligase"/>
    <property type="match status" value="1"/>
</dbReference>
<dbReference type="Gene3D" id="3.30.300.30">
    <property type="match status" value="1"/>
</dbReference>
<comment type="function">
    <text evidence="11">Catalyzes the activation of phenylacetic acid (PA) to phenylacetyl-CoA (PA-CoA).</text>
</comment>
<dbReference type="Proteomes" id="UP000823616">
    <property type="component" value="Unassembled WGS sequence"/>
</dbReference>
<dbReference type="InterPro" id="IPR000873">
    <property type="entry name" value="AMP-dep_synth/lig_dom"/>
</dbReference>
<dbReference type="InterPro" id="IPR028154">
    <property type="entry name" value="AMP-dep_Lig_C"/>
</dbReference>
<dbReference type="Pfam" id="PF14535">
    <property type="entry name" value="AMP-binding_C_2"/>
    <property type="match status" value="1"/>
</dbReference>
<keyword evidence="3" id="KW-0597">Phosphoprotein</keyword>
<comment type="similarity">
    <text evidence="7 11">Belongs to the phenylacetyl-CoA ligase family.</text>
</comment>
<keyword evidence="2" id="KW-0596">Phosphopantetheine</keyword>
<gene>
    <name evidence="14" type="ORF">IAA96_05575</name>
</gene>
<dbReference type="PANTHER" id="PTHR43439">
    <property type="entry name" value="PHENYLACETATE-COENZYME A LIGASE"/>
    <property type="match status" value="1"/>
</dbReference>
<dbReference type="SUPFAM" id="SSF56801">
    <property type="entry name" value="Acetyl-CoA synthetase-like"/>
    <property type="match status" value="1"/>
</dbReference>
<dbReference type="PANTHER" id="PTHR43439:SF2">
    <property type="entry name" value="ENZYME, PUTATIVE (JCVI)-RELATED"/>
    <property type="match status" value="1"/>
</dbReference>
<comment type="catalytic activity">
    <reaction evidence="11">
        <text>2-phenylacetate + ATP + CoA = phenylacetyl-CoA + AMP + diphosphate</text>
        <dbReference type="Rhea" id="RHEA:20956"/>
        <dbReference type="ChEBI" id="CHEBI:18401"/>
        <dbReference type="ChEBI" id="CHEBI:30616"/>
        <dbReference type="ChEBI" id="CHEBI:33019"/>
        <dbReference type="ChEBI" id="CHEBI:57287"/>
        <dbReference type="ChEBI" id="CHEBI:57390"/>
        <dbReference type="ChEBI" id="CHEBI:456215"/>
        <dbReference type="EC" id="6.2.1.30"/>
    </reaction>
</comment>
<feature type="domain" description="AMP-dependent synthetase/ligase" evidence="12">
    <location>
        <begin position="90"/>
        <end position="285"/>
    </location>
</feature>
<evidence type="ECO:0000256" key="2">
    <source>
        <dbReference type="ARBA" id="ARBA00022450"/>
    </source>
</evidence>
<keyword evidence="5 11" id="KW-0547">Nucleotide-binding</keyword>
<reference evidence="14" key="1">
    <citation type="submission" date="2020-10" db="EMBL/GenBank/DDBJ databases">
        <authorList>
            <person name="Gilroy R."/>
        </authorList>
    </citation>
    <scope>NUCLEOTIDE SEQUENCE</scope>
    <source>
        <strain evidence="14">B3-4054</strain>
    </source>
</reference>
<name>A0A9D9EPY2_9SPIR</name>
<evidence type="ECO:0000256" key="7">
    <source>
        <dbReference type="ARBA" id="ARBA00061566"/>
    </source>
</evidence>
<evidence type="ECO:0000256" key="8">
    <source>
        <dbReference type="ARBA" id="ARBA00066629"/>
    </source>
</evidence>
<evidence type="ECO:0000256" key="10">
    <source>
        <dbReference type="ARBA" id="ARBA00075111"/>
    </source>
</evidence>
<dbReference type="InterPro" id="IPR051414">
    <property type="entry name" value="Adenylate-forming_Reductase"/>
</dbReference>
<sequence length="434" mass="48585">MIFNPEQECMNPEARKAIQLARLRNLAEKVYRAVPFYRKRFDEKGVKAADIVSLQDIGKLPFTTKDDLRDTYPYGLLAVPHEEIKEIHMSSGTTGIPVVDAYTQRDLDDWAEGMARTLNAAGADRNAVVQNAYGYGLFTGGAGVHFGAALLGATVIPVSSGNTQKQLMLMRDFGTTLFTCTPSYALYMAEQAKDMGIDPKSLGVCAGCFGAEPWSENMRREIEKNWGIKAYDIYGLTEITGPGVAFECEYQEGLHVNEDMWYPEIIDPETGKVLPDGEKGELVITTITKEGTPLIRYRTRDITYIYSEPCKCGRTTRRIHRLFGRTDDLLIIRGVNVFPSQIENALIEIQGVEPNYLIIVDRNPETHLDEAELQVEVSAESFSDETRNLENLRTLIGATLKSKLGINMKIKLVEPKTIERSTGKAKRVIDKRKI</sequence>
<keyword evidence="4 11" id="KW-0436">Ligase</keyword>
<dbReference type="GO" id="GO:0047475">
    <property type="term" value="F:phenylacetate-CoA ligase activity"/>
    <property type="evidence" value="ECO:0007669"/>
    <property type="project" value="UniProtKB-EC"/>
</dbReference>
<dbReference type="AlphaFoldDB" id="A0A9D9EPY2"/>
<evidence type="ECO:0000256" key="9">
    <source>
        <dbReference type="ARBA" id="ARBA00068695"/>
    </source>
</evidence>
<evidence type="ECO:0000259" key="13">
    <source>
        <dbReference type="Pfam" id="PF14535"/>
    </source>
</evidence>
<protein>
    <recommendedName>
        <fullName evidence="9 11">Phenylacetate-coenzyme A ligase</fullName>
        <ecNumber evidence="8 11">6.2.1.30</ecNumber>
    </recommendedName>
    <alternativeName>
        <fullName evidence="10 11">Phenylacetyl-CoA ligase</fullName>
    </alternativeName>
</protein>
<comment type="caution">
    <text evidence="14">The sequence shown here is derived from an EMBL/GenBank/DDBJ whole genome shotgun (WGS) entry which is preliminary data.</text>
</comment>
<dbReference type="CDD" id="cd05913">
    <property type="entry name" value="PaaK"/>
    <property type="match status" value="1"/>
</dbReference>
<evidence type="ECO:0000259" key="12">
    <source>
        <dbReference type="Pfam" id="PF00501"/>
    </source>
</evidence>
<evidence type="ECO:0000256" key="4">
    <source>
        <dbReference type="ARBA" id="ARBA00022598"/>
    </source>
</evidence>
<evidence type="ECO:0000256" key="11">
    <source>
        <dbReference type="PIRNR" id="PIRNR006444"/>
    </source>
</evidence>
<dbReference type="InterPro" id="IPR045851">
    <property type="entry name" value="AMP-bd_C_sf"/>
</dbReference>
<evidence type="ECO:0000256" key="5">
    <source>
        <dbReference type="ARBA" id="ARBA00022741"/>
    </source>
</evidence>
<dbReference type="Gene3D" id="3.40.50.12780">
    <property type="entry name" value="N-terminal domain of ligase-like"/>
    <property type="match status" value="1"/>
</dbReference>
<dbReference type="InterPro" id="IPR042099">
    <property type="entry name" value="ANL_N_sf"/>
</dbReference>
<dbReference type="GO" id="GO:0010124">
    <property type="term" value="P:phenylacetate catabolic process"/>
    <property type="evidence" value="ECO:0007669"/>
    <property type="project" value="UniProtKB-UniRule"/>
</dbReference>
<dbReference type="EC" id="6.2.1.30" evidence="8 11"/>
<organism evidence="14 15">
    <name type="scientific">Candidatus Avitreponema avistercoris</name>
    <dbReference type="NCBI Taxonomy" id="2840705"/>
    <lineage>
        <taxon>Bacteria</taxon>
        <taxon>Pseudomonadati</taxon>
        <taxon>Spirochaetota</taxon>
        <taxon>Spirochaetia</taxon>
        <taxon>Spirochaetales</taxon>
        <taxon>Candidatus Avitreponema</taxon>
    </lineage>
</organism>
<evidence type="ECO:0000313" key="14">
    <source>
        <dbReference type="EMBL" id="MBO8450560.1"/>
    </source>
</evidence>
<dbReference type="InterPro" id="IPR011880">
    <property type="entry name" value="PA_CoA_ligase"/>
</dbReference>